<dbReference type="InterPro" id="IPR002744">
    <property type="entry name" value="MIP18-like"/>
</dbReference>
<comment type="subunit">
    <text evidence="8">Homodimer.</text>
</comment>
<evidence type="ECO:0000256" key="2">
    <source>
        <dbReference type="ARBA" id="ARBA00008205"/>
    </source>
</evidence>
<evidence type="ECO:0000313" key="10">
    <source>
        <dbReference type="EMBL" id="WGW10549.1"/>
    </source>
</evidence>
<dbReference type="InterPro" id="IPR044304">
    <property type="entry name" value="NUBPL-like"/>
</dbReference>
<keyword evidence="11" id="KW-1185">Reference proteome</keyword>
<dbReference type="HAMAP" id="MF_02040">
    <property type="entry name" value="Mrp_NBP35"/>
    <property type="match status" value="1"/>
</dbReference>
<keyword evidence="7 8" id="KW-0411">Iron-sulfur</keyword>
<reference evidence="10 11" key="1">
    <citation type="submission" date="2023-05" db="EMBL/GenBank/DDBJ databases">
        <title>Lithophilousrod everest ZFBP1038 complete genpme.</title>
        <authorList>
            <person name="Tian M."/>
        </authorList>
    </citation>
    <scope>NUCLEOTIDE SEQUENCE [LARGE SCALE GENOMIC DNA]</scope>
    <source>
        <strain evidence="10 11">ZFBP1038</strain>
    </source>
</reference>
<comment type="similarity">
    <text evidence="1">In the N-terminal section; belongs to the MIP18 family.</text>
</comment>
<keyword evidence="5 8" id="KW-0067">ATP-binding</keyword>
<evidence type="ECO:0000256" key="8">
    <source>
        <dbReference type="HAMAP-Rule" id="MF_02040"/>
    </source>
</evidence>
<evidence type="ECO:0000256" key="3">
    <source>
        <dbReference type="ARBA" id="ARBA00022723"/>
    </source>
</evidence>
<dbReference type="PANTHER" id="PTHR42961">
    <property type="entry name" value="IRON-SULFUR PROTEIN NUBPL"/>
    <property type="match status" value="1"/>
</dbReference>
<dbReference type="Gene3D" id="3.40.50.300">
    <property type="entry name" value="P-loop containing nucleotide triphosphate hydrolases"/>
    <property type="match status" value="1"/>
</dbReference>
<evidence type="ECO:0000256" key="7">
    <source>
        <dbReference type="ARBA" id="ARBA00023014"/>
    </source>
</evidence>
<feature type="binding site" evidence="8">
    <location>
        <begin position="121"/>
        <end position="128"/>
    </location>
    <ligand>
        <name>ATP</name>
        <dbReference type="ChEBI" id="CHEBI:30616"/>
    </ligand>
</feature>
<feature type="domain" description="MIP18 family-like" evidence="9">
    <location>
        <begin position="7"/>
        <end position="78"/>
    </location>
</feature>
<proteinExistence type="inferred from homology"/>
<dbReference type="RefSeq" id="WP_349637330.1">
    <property type="nucleotide sequence ID" value="NZ_CP090958.1"/>
</dbReference>
<dbReference type="SUPFAM" id="SSF117916">
    <property type="entry name" value="Fe-S cluster assembly (FSCA) domain-like"/>
    <property type="match status" value="1"/>
</dbReference>
<keyword evidence="8" id="KW-0378">Hydrolase</keyword>
<evidence type="ECO:0000313" key="11">
    <source>
        <dbReference type="Proteomes" id="UP001209083"/>
    </source>
</evidence>
<dbReference type="SUPFAM" id="SSF52540">
    <property type="entry name" value="P-loop containing nucleoside triphosphate hydrolases"/>
    <property type="match status" value="1"/>
</dbReference>
<evidence type="ECO:0000256" key="4">
    <source>
        <dbReference type="ARBA" id="ARBA00022741"/>
    </source>
</evidence>
<keyword evidence="6 8" id="KW-0408">Iron</keyword>
<gene>
    <name evidence="10" type="ORF">LWF01_10405</name>
</gene>
<dbReference type="CDD" id="cd02037">
    <property type="entry name" value="Mrp_NBP35"/>
    <property type="match status" value="1"/>
</dbReference>
<dbReference type="Pfam" id="PF10609">
    <property type="entry name" value="ParA"/>
    <property type="match status" value="1"/>
</dbReference>
<keyword evidence="3 8" id="KW-0479">Metal-binding</keyword>
<dbReference type="Pfam" id="PF01883">
    <property type="entry name" value="FeS_assembly_P"/>
    <property type="match status" value="1"/>
</dbReference>
<accession>A0ABY8QNK2</accession>
<evidence type="ECO:0000256" key="6">
    <source>
        <dbReference type="ARBA" id="ARBA00023004"/>
    </source>
</evidence>
<dbReference type="Proteomes" id="UP001209083">
    <property type="component" value="Chromosome"/>
</dbReference>
<name>A0ABY8QNK2_9MICO</name>
<dbReference type="PROSITE" id="PS01215">
    <property type="entry name" value="MRP"/>
    <property type="match status" value="1"/>
</dbReference>
<organism evidence="10 11">
    <name type="scientific">Saxibacter everestensis</name>
    <dbReference type="NCBI Taxonomy" id="2909229"/>
    <lineage>
        <taxon>Bacteria</taxon>
        <taxon>Bacillati</taxon>
        <taxon>Actinomycetota</taxon>
        <taxon>Actinomycetes</taxon>
        <taxon>Micrococcales</taxon>
        <taxon>Brevibacteriaceae</taxon>
        <taxon>Saxibacter</taxon>
    </lineage>
</organism>
<keyword evidence="4 8" id="KW-0547">Nucleotide-binding</keyword>
<comment type="similarity">
    <text evidence="2">In the C-terminal section; belongs to the Mrp/NBP35 ATP-binding proteins family.</text>
</comment>
<dbReference type="InterPro" id="IPR034904">
    <property type="entry name" value="FSCA_dom_sf"/>
</dbReference>
<dbReference type="PANTHER" id="PTHR42961:SF2">
    <property type="entry name" value="IRON-SULFUR PROTEIN NUBPL"/>
    <property type="match status" value="1"/>
</dbReference>
<dbReference type="EMBL" id="CP090958">
    <property type="protein sequence ID" value="WGW10549.1"/>
    <property type="molecule type" value="Genomic_DNA"/>
</dbReference>
<evidence type="ECO:0000256" key="1">
    <source>
        <dbReference type="ARBA" id="ARBA00007352"/>
    </source>
</evidence>
<dbReference type="Gene3D" id="3.30.300.130">
    <property type="entry name" value="Fe-S cluster assembly (FSCA)"/>
    <property type="match status" value="1"/>
</dbReference>
<evidence type="ECO:0000259" key="9">
    <source>
        <dbReference type="Pfam" id="PF01883"/>
    </source>
</evidence>
<dbReference type="InterPro" id="IPR000808">
    <property type="entry name" value="Mrp-like_CS"/>
</dbReference>
<comment type="function">
    <text evidence="8">Binds and transfers iron-sulfur (Fe-S) clusters to target apoproteins. Can hydrolyze ATP.</text>
</comment>
<dbReference type="InterPro" id="IPR027417">
    <property type="entry name" value="P-loop_NTPase"/>
</dbReference>
<sequence length="375" mass="38984">MPQPDLERIRTALATVNDPEIRRPITELEMVESVDIADDGAVTVTVLLTVAGCPLKDTITREVTEAVGKVAGVSSVNVTLGVMSPEQRDELKTKLRGGGAQREIPFAKPGSLTRVFAIASGKGGVGKSSVTANLAASMAADGLSVGVIDADIYGFSIPSMLGVTRAPTRVDDMILPTLAHGVKVISIGMFVPSNQPVVWRGPMLHRALQQFLTDVFWGDLDVLLLDLPPGTGDIAISVAQLLPAAELLVVTTPQGAAADVAERAGAMAVQTHQKLVGVIENMSWMEMPDGSRVEVFGAGGGQTVSVNLTRTIGAQVPLLGQIPLDMTVREGSDSGQPAVLSAPDSPGAVALRSVAKQLGRRTRGLAGRSLGLTPA</sequence>
<evidence type="ECO:0000256" key="5">
    <source>
        <dbReference type="ARBA" id="ARBA00022840"/>
    </source>
</evidence>
<protein>
    <recommendedName>
        <fullName evidence="8">Iron-sulfur cluster carrier protein</fullName>
    </recommendedName>
</protein>
<comment type="similarity">
    <text evidence="8">Belongs to the Mrp/NBP35 ATP-binding proteins family.</text>
</comment>
<dbReference type="InterPro" id="IPR019591">
    <property type="entry name" value="Mrp/NBP35_ATP-bd"/>
</dbReference>
<dbReference type="InterPro" id="IPR033756">
    <property type="entry name" value="YlxH/NBP35"/>
</dbReference>